<sequence length="74" mass="8556">MQSLIIRSPKIARLICQLVPAQCPFERNIKFGNIFVHIPPLCKLNPFYNEIVHLRFLCLSYLAEECGEDVSVYC</sequence>
<gene>
    <name evidence="2" type="ORF">IQ230_02200</name>
</gene>
<protein>
    <submittedName>
        <fullName evidence="2">Nitrogenase</fullName>
    </submittedName>
</protein>
<reference evidence="2 3" key="1">
    <citation type="submission" date="2020-10" db="EMBL/GenBank/DDBJ databases">
        <authorList>
            <person name="Castelo-Branco R."/>
            <person name="Eusebio N."/>
            <person name="Adriana R."/>
            <person name="Vieira A."/>
            <person name="Brugerolle De Fraissinette N."/>
            <person name="Rezende De Castro R."/>
            <person name="Schneider M.P."/>
            <person name="Vasconcelos V."/>
            <person name="Leao P.N."/>
        </authorList>
    </citation>
    <scope>NUCLEOTIDE SEQUENCE [LARGE SCALE GENOMIC DNA]</scope>
    <source>
        <strain evidence="2 3">LEGE 06123</strain>
    </source>
</reference>
<keyword evidence="3" id="KW-1185">Reference proteome</keyword>
<dbReference type="InterPro" id="IPR009717">
    <property type="entry name" value="Mo-dep_Nase_C"/>
</dbReference>
<evidence type="ECO:0000259" key="1">
    <source>
        <dbReference type="Pfam" id="PF06967"/>
    </source>
</evidence>
<organism evidence="2 3">
    <name type="scientific">Gloeocapsopsis crepidinum LEGE 06123</name>
    <dbReference type="NCBI Taxonomy" id="588587"/>
    <lineage>
        <taxon>Bacteria</taxon>
        <taxon>Bacillati</taxon>
        <taxon>Cyanobacteriota</taxon>
        <taxon>Cyanophyceae</taxon>
        <taxon>Oscillatoriophycideae</taxon>
        <taxon>Chroococcales</taxon>
        <taxon>Chroococcaceae</taxon>
        <taxon>Gloeocapsopsis</taxon>
    </lineage>
</organism>
<dbReference type="EMBL" id="JADEWN010000004">
    <property type="protein sequence ID" value="MBE9189196.1"/>
    <property type="molecule type" value="Genomic_DNA"/>
</dbReference>
<evidence type="ECO:0000313" key="3">
    <source>
        <dbReference type="Proteomes" id="UP000651156"/>
    </source>
</evidence>
<dbReference type="RefSeq" id="WP_193930379.1">
    <property type="nucleotide sequence ID" value="NZ_CAWPMZ010000085.1"/>
</dbReference>
<accession>A0ABR9ULN4</accession>
<dbReference type="Proteomes" id="UP000651156">
    <property type="component" value="Unassembled WGS sequence"/>
</dbReference>
<comment type="caution">
    <text evidence="2">The sequence shown here is derived from an EMBL/GenBank/DDBJ whole genome shotgun (WGS) entry which is preliminary data.</text>
</comment>
<feature type="domain" description="Mo-dependent nitrogenase C-terminal" evidence="1">
    <location>
        <begin position="2"/>
        <end position="74"/>
    </location>
</feature>
<proteinExistence type="predicted"/>
<dbReference type="Pfam" id="PF06967">
    <property type="entry name" value="Mo-nitro_C"/>
    <property type="match status" value="1"/>
</dbReference>
<name>A0ABR9ULN4_9CHRO</name>
<evidence type="ECO:0000313" key="2">
    <source>
        <dbReference type="EMBL" id="MBE9189196.1"/>
    </source>
</evidence>